<feature type="non-terminal residue" evidence="1">
    <location>
        <position position="145"/>
    </location>
</feature>
<gene>
    <name evidence="1" type="ORF">AZO1586I_358</name>
</gene>
<accession>A0ABM8M5N3</accession>
<dbReference type="Proteomes" id="UP000626656">
    <property type="component" value="Unassembled WGS sequence"/>
</dbReference>
<protein>
    <recommendedName>
        <fullName evidence="3">Transposase DDE domain-containing protein</fullName>
    </recommendedName>
</protein>
<name>A0ABM8M5N3_9GAMM</name>
<dbReference type="EMBL" id="CAHJWF010000092">
    <property type="protein sequence ID" value="CAB5498583.1"/>
    <property type="molecule type" value="Genomic_DNA"/>
</dbReference>
<keyword evidence="2" id="KW-1185">Reference proteome</keyword>
<evidence type="ECO:0000313" key="2">
    <source>
        <dbReference type="Proteomes" id="UP000626656"/>
    </source>
</evidence>
<sequence length="145" mass="16990">MPEDKALFAFTNSCDRTQRLAHLPNRMRIIFRGDSGYFVGDLLELLDTRGHGYLIKVKLKNLVALLTAQNWTRIKGQPDWEQCVFQHRGSGWSRSREFVAVRVKRPKPVAGPQLELWEATEYDYFCYVTTETLTPWQVHKKYGER</sequence>
<evidence type="ECO:0008006" key="3">
    <source>
        <dbReference type="Google" id="ProtNLM"/>
    </source>
</evidence>
<dbReference type="SUPFAM" id="SSF53098">
    <property type="entry name" value="Ribonuclease H-like"/>
    <property type="match status" value="1"/>
</dbReference>
<proteinExistence type="predicted"/>
<evidence type="ECO:0000313" key="1">
    <source>
        <dbReference type="EMBL" id="CAB5498583.1"/>
    </source>
</evidence>
<organism evidence="1 2">
    <name type="scientific">Bathymodiolus thermophilus thioautotrophic gill symbiont</name>
    <dbReference type="NCBI Taxonomy" id="2360"/>
    <lineage>
        <taxon>Bacteria</taxon>
        <taxon>Pseudomonadati</taxon>
        <taxon>Pseudomonadota</taxon>
        <taxon>Gammaproteobacteria</taxon>
        <taxon>sulfur-oxidizing symbionts</taxon>
    </lineage>
</organism>
<comment type="caution">
    <text evidence="1">The sequence shown here is derived from an EMBL/GenBank/DDBJ whole genome shotgun (WGS) entry which is preliminary data.</text>
</comment>
<dbReference type="InterPro" id="IPR012337">
    <property type="entry name" value="RNaseH-like_sf"/>
</dbReference>
<reference evidence="1 2" key="1">
    <citation type="submission" date="2020-05" db="EMBL/GenBank/DDBJ databases">
        <authorList>
            <person name="Petersen J."/>
            <person name="Sayavedra L."/>
        </authorList>
    </citation>
    <scope>NUCLEOTIDE SEQUENCE [LARGE SCALE GENOMIC DNA]</scope>
    <source>
        <strain evidence="1">B azoricus SOX ET2 1586I</strain>
    </source>
</reference>